<dbReference type="AlphaFoldDB" id="A0A4Q9MWR1"/>
<accession>A0A4Q9MWR1</accession>
<evidence type="ECO:0008006" key="3">
    <source>
        <dbReference type="Google" id="ProtNLM"/>
    </source>
</evidence>
<feature type="chain" id="PRO_5020545042" description="Secreted protein" evidence="1">
    <location>
        <begin position="29"/>
        <end position="79"/>
    </location>
</feature>
<dbReference type="EMBL" id="ML143401">
    <property type="protein sequence ID" value="TBU31132.1"/>
    <property type="molecule type" value="Genomic_DNA"/>
</dbReference>
<dbReference type="Proteomes" id="UP000292957">
    <property type="component" value="Unassembled WGS sequence"/>
</dbReference>
<keyword evidence="1" id="KW-0732">Signal</keyword>
<feature type="signal peptide" evidence="1">
    <location>
        <begin position="1"/>
        <end position="28"/>
    </location>
</feature>
<organism evidence="2">
    <name type="scientific">Dichomitus squalens</name>
    <dbReference type="NCBI Taxonomy" id="114155"/>
    <lineage>
        <taxon>Eukaryota</taxon>
        <taxon>Fungi</taxon>
        <taxon>Dikarya</taxon>
        <taxon>Basidiomycota</taxon>
        <taxon>Agaricomycotina</taxon>
        <taxon>Agaricomycetes</taxon>
        <taxon>Polyporales</taxon>
        <taxon>Polyporaceae</taxon>
        <taxon>Dichomitus</taxon>
    </lineage>
</organism>
<protein>
    <recommendedName>
        <fullName evidence="3">Secreted protein</fullName>
    </recommendedName>
</protein>
<gene>
    <name evidence="2" type="ORF">BD311DRAFT_753310</name>
</gene>
<reference evidence="2" key="1">
    <citation type="submission" date="2019-01" db="EMBL/GenBank/DDBJ databases">
        <title>Draft genome sequences of three monokaryotic isolates of the white-rot basidiomycete fungus Dichomitus squalens.</title>
        <authorList>
            <consortium name="DOE Joint Genome Institute"/>
            <person name="Lopez S.C."/>
            <person name="Andreopoulos B."/>
            <person name="Pangilinan J."/>
            <person name="Lipzen A."/>
            <person name="Riley R."/>
            <person name="Ahrendt S."/>
            <person name="Ng V."/>
            <person name="Barry K."/>
            <person name="Daum C."/>
            <person name="Grigoriev I.V."/>
            <person name="Hilden K.S."/>
            <person name="Makela M.R."/>
            <person name="de Vries R.P."/>
        </authorList>
    </citation>
    <scope>NUCLEOTIDE SEQUENCE [LARGE SCALE GENOMIC DNA]</scope>
    <source>
        <strain evidence="2">OM18370.1</strain>
    </source>
</reference>
<evidence type="ECO:0000313" key="2">
    <source>
        <dbReference type="EMBL" id="TBU31132.1"/>
    </source>
</evidence>
<proteinExistence type="predicted"/>
<sequence>MSVRCKVISPSALHIQLVLLVLIRSHQGRRPSATTRRSHCYRGLCGIHPPKVVAGADDSLHTRKVRDQPRDIIVQYCAR</sequence>
<evidence type="ECO:0000256" key="1">
    <source>
        <dbReference type="SAM" id="SignalP"/>
    </source>
</evidence>
<name>A0A4Q9MWR1_9APHY</name>